<gene>
    <name evidence="1" type="ORF">SAMN02745883_01381</name>
</gene>
<evidence type="ECO:0000313" key="1">
    <source>
        <dbReference type="EMBL" id="SHK14918.1"/>
    </source>
</evidence>
<sequence>MSDYINDLLRDLSNIIEKKHFYIKEILRLTEKQKRLIKLEKINVLLKQIQLKEEYIKLIEILDMEFNNKEHELCKKLGLQRLDEISEEKHPKIKTINIIKDNIINTLRKIKSIDDKNIVDMTENIHEVKNKIKDIRQSKKISNAYASYKHQVTSIFFDRKK</sequence>
<accession>A0A1M6Q490</accession>
<dbReference type="STRING" id="1121266.SAMN02745883_01381"/>
<name>A0A1M6Q490_9FIRM</name>
<dbReference type="Proteomes" id="UP000184082">
    <property type="component" value="Unassembled WGS sequence"/>
</dbReference>
<evidence type="ECO:0008006" key="3">
    <source>
        <dbReference type="Google" id="ProtNLM"/>
    </source>
</evidence>
<dbReference type="RefSeq" id="WP_072966916.1">
    <property type="nucleotide sequence ID" value="NZ_FRAJ01000010.1"/>
</dbReference>
<evidence type="ECO:0000313" key="2">
    <source>
        <dbReference type="Proteomes" id="UP000184082"/>
    </source>
</evidence>
<dbReference type="AlphaFoldDB" id="A0A1M6Q490"/>
<reference evidence="1 2" key="1">
    <citation type="submission" date="2016-11" db="EMBL/GenBank/DDBJ databases">
        <authorList>
            <person name="Jaros S."/>
            <person name="Januszkiewicz K."/>
            <person name="Wedrychowicz H."/>
        </authorList>
    </citation>
    <scope>NUCLEOTIDE SEQUENCE [LARGE SCALE GENOMIC DNA]</scope>
    <source>
        <strain evidence="1 2">DSM 14501</strain>
    </source>
</reference>
<protein>
    <recommendedName>
        <fullName evidence="3">FlgN protein</fullName>
    </recommendedName>
</protein>
<keyword evidence="2" id="KW-1185">Reference proteome</keyword>
<dbReference type="EMBL" id="FRAJ01000010">
    <property type="protein sequence ID" value="SHK14918.1"/>
    <property type="molecule type" value="Genomic_DNA"/>
</dbReference>
<proteinExistence type="predicted"/>
<organism evidence="1 2">
    <name type="scientific">Caminicella sporogenes DSM 14501</name>
    <dbReference type="NCBI Taxonomy" id="1121266"/>
    <lineage>
        <taxon>Bacteria</taxon>
        <taxon>Bacillati</taxon>
        <taxon>Bacillota</taxon>
        <taxon>Clostridia</taxon>
        <taxon>Peptostreptococcales</taxon>
        <taxon>Caminicellaceae</taxon>
        <taxon>Caminicella</taxon>
    </lineage>
</organism>